<evidence type="ECO:0000256" key="6">
    <source>
        <dbReference type="ARBA" id="ARBA00022692"/>
    </source>
</evidence>
<proteinExistence type="inferred from homology"/>
<reference evidence="15" key="1">
    <citation type="journal article" date="2020" name="mSystems">
        <title>Genome- and Community-Level Interaction Insights into Carbon Utilization and Element Cycling Functions of Hydrothermarchaeota in Hydrothermal Sediment.</title>
        <authorList>
            <person name="Zhou Z."/>
            <person name="Liu Y."/>
            <person name="Xu W."/>
            <person name="Pan J."/>
            <person name="Luo Z.H."/>
            <person name="Li M."/>
        </authorList>
    </citation>
    <scope>NUCLEOTIDE SEQUENCE [LARGE SCALE GENOMIC DNA]</scope>
    <source>
        <strain evidence="15">SpSt-477</strain>
    </source>
</reference>
<evidence type="ECO:0000256" key="2">
    <source>
        <dbReference type="ARBA" id="ARBA00010621"/>
    </source>
</evidence>
<keyword evidence="14" id="KW-0961">Cell wall biogenesis/degradation</keyword>
<feature type="transmembrane region" description="Helical" evidence="14">
    <location>
        <begin position="194"/>
        <end position="214"/>
    </location>
</feature>
<feature type="transmembrane region" description="Helical" evidence="14">
    <location>
        <begin position="41"/>
        <end position="59"/>
    </location>
</feature>
<evidence type="ECO:0000256" key="14">
    <source>
        <dbReference type="HAMAP-Rule" id="MF_01006"/>
    </source>
</evidence>
<evidence type="ECO:0000256" key="12">
    <source>
        <dbReference type="ARBA" id="ARBA00032932"/>
    </source>
</evidence>
<evidence type="ECO:0000256" key="1">
    <source>
        <dbReference type="ARBA" id="ARBA00004651"/>
    </source>
</evidence>
<evidence type="ECO:0000256" key="3">
    <source>
        <dbReference type="ARBA" id="ARBA00012374"/>
    </source>
</evidence>
<dbReference type="PANTHER" id="PTHR30622">
    <property type="entry name" value="UNDECAPRENYL-DIPHOSPHATASE"/>
    <property type="match status" value="1"/>
</dbReference>
<comment type="miscellaneous">
    <text evidence="14">Bacitracin is thought to be involved in the inhibition of peptidoglycan synthesis by sequestering undecaprenyl diphosphate, thereby reducing the pool of lipid carrier available.</text>
</comment>
<evidence type="ECO:0000256" key="9">
    <source>
        <dbReference type="ARBA" id="ARBA00023136"/>
    </source>
</evidence>
<feature type="transmembrane region" description="Helical" evidence="14">
    <location>
        <begin position="120"/>
        <end position="144"/>
    </location>
</feature>
<comment type="caution">
    <text evidence="15">The sequence shown here is derived from an EMBL/GenBank/DDBJ whole genome shotgun (WGS) entry which is preliminary data.</text>
</comment>
<name>A0A7C4MR38_9BACT</name>
<dbReference type="GO" id="GO:0005886">
    <property type="term" value="C:plasma membrane"/>
    <property type="evidence" value="ECO:0007669"/>
    <property type="project" value="UniProtKB-SubCell"/>
</dbReference>
<feature type="transmembrane region" description="Helical" evidence="14">
    <location>
        <begin position="95"/>
        <end position="114"/>
    </location>
</feature>
<dbReference type="GO" id="GO:0071555">
    <property type="term" value="P:cell wall organization"/>
    <property type="evidence" value="ECO:0007669"/>
    <property type="project" value="UniProtKB-KW"/>
</dbReference>
<evidence type="ECO:0000256" key="11">
    <source>
        <dbReference type="ARBA" id="ARBA00032707"/>
    </source>
</evidence>
<keyword evidence="6 14" id="KW-0812">Transmembrane</keyword>
<evidence type="ECO:0000256" key="10">
    <source>
        <dbReference type="ARBA" id="ARBA00023251"/>
    </source>
</evidence>
<dbReference type="GO" id="GO:0050380">
    <property type="term" value="F:undecaprenyl-diphosphatase activity"/>
    <property type="evidence" value="ECO:0007669"/>
    <property type="project" value="UniProtKB-UniRule"/>
</dbReference>
<evidence type="ECO:0000256" key="5">
    <source>
        <dbReference type="ARBA" id="ARBA00022475"/>
    </source>
</evidence>
<dbReference type="HAMAP" id="MF_01006">
    <property type="entry name" value="Undec_diphosphatase"/>
    <property type="match status" value="1"/>
</dbReference>
<protein>
    <recommendedName>
        <fullName evidence="4 14">Undecaprenyl-diphosphatase</fullName>
        <ecNumber evidence="3 14">3.6.1.27</ecNumber>
    </recommendedName>
    <alternativeName>
        <fullName evidence="12 14">Bacitracin resistance protein</fullName>
    </alternativeName>
    <alternativeName>
        <fullName evidence="11 14">Undecaprenyl pyrophosphate phosphatase</fullName>
    </alternativeName>
</protein>
<organism evidence="15">
    <name type="scientific">Desulfatirhabdium butyrativorans</name>
    <dbReference type="NCBI Taxonomy" id="340467"/>
    <lineage>
        <taxon>Bacteria</taxon>
        <taxon>Pseudomonadati</taxon>
        <taxon>Thermodesulfobacteriota</taxon>
        <taxon>Desulfobacteria</taxon>
        <taxon>Desulfobacterales</taxon>
        <taxon>Desulfatirhabdiaceae</taxon>
        <taxon>Desulfatirhabdium</taxon>
    </lineage>
</organism>
<gene>
    <name evidence="14" type="primary">uppP</name>
    <name evidence="15" type="ORF">ENS29_09140</name>
</gene>
<evidence type="ECO:0000313" key="15">
    <source>
        <dbReference type="EMBL" id="HGU33005.1"/>
    </source>
</evidence>
<evidence type="ECO:0000256" key="7">
    <source>
        <dbReference type="ARBA" id="ARBA00022801"/>
    </source>
</evidence>
<feature type="transmembrane region" description="Helical" evidence="14">
    <location>
        <begin position="226"/>
        <end position="249"/>
    </location>
</feature>
<dbReference type="Pfam" id="PF02673">
    <property type="entry name" value="BacA"/>
    <property type="match status" value="1"/>
</dbReference>
<dbReference type="PANTHER" id="PTHR30622:SF2">
    <property type="entry name" value="UNDECAPRENYL-DIPHOSPHATASE"/>
    <property type="match status" value="1"/>
</dbReference>
<keyword evidence="14" id="KW-0133">Cell shape</keyword>
<keyword evidence="5 14" id="KW-1003">Cell membrane</keyword>
<keyword evidence="8 14" id="KW-1133">Transmembrane helix</keyword>
<feature type="transmembrane region" description="Helical" evidence="14">
    <location>
        <begin position="255"/>
        <end position="273"/>
    </location>
</feature>
<dbReference type="EMBL" id="DSUH01000215">
    <property type="protein sequence ID" value="HGU33005.1"/>
    <property type="molecule type" value="Genomic_DNA"/>
</dbReference>
<keyword evidence="9 14" id="KW-0472">Membrane</keyword>
<evidence type="ECO:0000256" key="13">
    <source>
        <dbReference type="ARBA" id="ARBA00047594"/>
    </source>
</evidence>
<dbReference type="GO" id="GO:0009252">
    <property type="term" value="P:peptidoglycan biosynthetic process"/>
    <property type="evidence" value="ECO:0007669"/>
    <property type="project" value="UniProtKB-KW"/>
</dbReference>
<sequence length="274" mass="29295">MNLLEAIILGIVQGLTEFLPVSSSGHLVLLQHLFGLKEAELVFDVSVHVGTILAVLIFLRREIFAILGSLRDTGALWLKGRINGPIAWQIPEIRLAVLVVVGSIPTGILGLAFHKIAETLFSTVLIVSIDLIITGLLLALTRFFGKWGRKADRMTIRDGLIIGLVQGIAIMPGISRSGSTISAAVFLGIEQETATRFSFLLSIPAVMGAALLSLKGLHQISAEHLGLIAAGTMSAALVGYASLGFLVKIARKGNLHFFAPYCMLVGIAGLIWLR</sequence>
<dbReference type="AlphaFoldDB" id="A0A7C4MR38"/>
<accession>A0A7C4MR38</accession>
<feature type="transmembrane region" description="Helical" evidence="14">
    <location>
        <begin position="7"/>
        <end position="29"/>
    </location>
</feature>
<comment type="subcellular location">
    <subcellularLocation>
        <location evidence="1 14">Cell membrane</location>
        <topology evidence="1 14">Multi-pass membrane protein</topology>
    </subcellularLocation>
</comment>
<keyword evidence="7 14" id="KW-0378">Hydrolase</keyword>
<evidence type="ECO:0000256" key="8">
    <source>
        <dbReference type="ARBA" id="ARBA00022989"/>
    </source>
</evidence>
<keyword evidence="14" id="KW-0573">Peptidoglycan synthesis</keyword>
<keyword evidence="10 14" id="KW-0046">Antibiotic resistance</keyword>
<comment type="function">
    <text evidence="14">Catalyzes the dephosphorylation of undecaprenyl diphosphate (UPP). Confers resistance to bacitracin.</text>
</comment>
<dbReference type="EC" id="3.6.1.27" evidence="3 14"/>
<evidence type="ECO:0000256" key="4">
    <source>
        <dbReference type="ARBA" id="ARBA00021581"/>
    </source>
</evidence>
<dbReference type="InterPro" id="IPR003824">
    <property type="entry name" value="UppP"/>
</dbReference>
<comment type="catalytic activity">
    <reaction evidence="13 14">
        <text>di-trans,octa-cis-undecaprenyl diphosphate + H2O = di-trans,octa-cis-undecaprenyl phosphate + phosphate + H(+)</text>
        <dbReference type="Rhea" id="RHEA:28094"/>
        <dbReference type="ChEBI" id="CHEBI:15377"/>
        <dbReference type="ChEBI" id="CHEBI:15378"/>
        <dbReference type="ChEBI" id="CHEBI:43474"/>
        <dbReference type="ChEBI" id="CHEBI:58405"/>
        <dbReference type="ChEBI" id="CHEBI:60392"/>
        <dbReference type="EC" id="3.6.1.27"/>
    </reaction>
</comment>
<dbReference type="GO" id="GO:0008360">
    <property type="term" value="P:regulation of cell shape"/>
    <property type="evidence" value="ECO:0007669"/>
    <property type="project" value="UniProtKB-KW"/>
</dbReference>
<comment type="similarity">
    <text evidence="2 14">Belongs to the UppP family.</text>
</comment>
<dbReference type="GO" id="GO:0046677">
    <property type="term" value="P:response to antibiotic"/>
    <property type="evidence" value="ECO:0007669"/>
    <property type="project" value="UniProtKB-UniRule"/>
</dbReference>